<protein>
    <recommendedName>
        <fullName evidence="11">Probable nicotinate-nucleotide adenylyltransferase</fullName>
        <ecNumber evidence="11">2.7.7.18</ecNumber>
    </recommendedName>
    <alternativeName>
        <fullName evidence="11">Deamido-NAD(+) diphosphorylase</fullName>
    </alternativeName>
    <alternativeName>
        <fullName evidence="11">Deamido-NAD(+) pyrophosphorylase</fullName>
    </alternativeName>
    <alternativeName>
        <fullName evidence="11">Nicotinate mononucleotide adenylyltransferase</fullName>
        <shortName evidence="11">NaMN adenylyltransferase</shortName>
    </alternativeName>
</protein>
<dbReference type="HAMAP" id="MF_00244">
    <property type="entry name" value="NaMN_adenylyltr"/>
    <property type="match status" value="1"/>
</dbReference>
<proteinExistence type="inferred from homology"/>
<gene>
    <name evidence="11 13" type="primary">nadD</name>
    <name evidence="13" type="ORF">ENJ74_00565</name>
</gene>
<dbReference type="NCBIfam" id="TIGR00482">
    <property type="entry name" value="nicotinate (nicotinamide) nucleotide adenylyltransferase"/>
    <property type="match status" value="1"/>
</dbReference>
<evidence type="ECO:0000256" key="9">
    <source>
        <dbReference type="ARBA" id="ARBA00023027"/>
    </source>
</evidence>
<dbReference type="Gene3D" id="3.40.50.620">
    <property type="entry name" value="HUPs"/>
    <property type="match status" value="1"/>
</dbReference>
<evidence type="ECO:0000256" key="6">
    <source>
        <dbReference type="ARBA" id="ARBA00022695"/>
    </source>
</evidence>
<feature type="domain" description="Cytidyltransferase-like" evidence="12">
    <location>
        <begin position="24"/>
        <end position="176"/>
    </location>
</feature>
<dbReference type="EC" id="2.7.7.18" evidence="11"/>
<dbReference type="InterPro" id="IPR014729">
    <property type="entry name" value="Rossmann-like_a/b/a_fold"/>
</dbReference>
<dbReference type="PANTHER" id="PTHR39321:SF3">
    <property type="entry name" value="PHOSPHOPANTETHEINE ADENYLYLTRANSFERASE"/>
    <property type="match status" value="1"/>
</dbReference>
<dbReference type="UniPathway" id="UPA00253">
    <property type="reaction ID" value="UER00332"/>
</dbReference>
<evidence type="ECO:0000256" key="4">
    <source>
        <dbReference type="ARBA" id="ARBA00022642"/>
    </source>
</evidence>
<comment type="function">
    <text evidence="1 11">Catalyzes the reversible adenylation of nicotinate mononucleotide (NaMN) to nicotinic acid adenine dinucleotide (NaAD).</text>
</comment>
<dbReference type="EMBL" id="DRNO01000038">
    <property type="protein sequence ID" value="HFC03338.1"/>
    <property type="molecule type" value="Genomic_DNA"/>
</dbReference>
<comment type="caution">
    <text evidence="13">The sequence shown here is derived from an EMBL/GenBank/DDBJ whole genome shotgun (WGS) entry which is preliminary data.</text>
</comment>
<name>A0A7V2SI68_9BACT</name>
<evidence type="ECO:0000256" key="3">
    <source>
        <dbReference type="ARBA" id="ARBA00009014"/>
    </source>
</evidence>
<dbReference type="Pfam" id="PF01467">
    <property type="entry name" value="CTP_transf_like"/>
    <property type="match status" value="1"/>
</dbReference>
<keyword evidence="7 11" id="KW-0547">Nucleotide-binding</keyword>
<comment type="similarity">
    <text evidence="3 11">Belongs to the NadD family.</text>
</comment>
<dbReference type="PANTHER" id="PTHR39321">
    <property type="entry name" value="NICOTINATE-NUCLEOTIDE ADENYLYLTRANSFERASE-RELATED"/>
    <property type="match status" value="1"/>
</dbReference>
<evidence type="ECO:0000256" key="2">
    <source>
        <dbReference type="ARBA" id="ARBA00005019"/>
    </source>
</evidence>
<keyword evidence="9 11" id="KW-0520">NAD</keyword>
<evidence type="ECO:0000256" key="8">
    <source>
        <dbReference type="ARBA" id="ARBA00022840"/>
    </source>
</evidence>
<keyword evidence="6 11" id="KW-0548">Nucleotidyltransferase</keyword>
<evidence type="ECO:0000256" key="1">
    <source>
        <dbReference type="ARBA" id="ARBA00002324"/>
    </source>
</evidence>
<evidence type="ECO:0000256" key="11">
    <source>
        <dbReference type="HAMAP-Rule" id="MF_00244"/>
    </source>
</evidence>
<keyword evidence="5 11" id="KW-0808">Transferase</keyword>
<evidence type="ECO:0000313" key="13">
    <source>
        <dbReference type="EMBL" id="HFC03338.1"/>
    </source>
</evidence>
<dbReference type="GO" id="GO:0004515">
    <property type="term" value="F:nicotinate-nucleotide adenylyltransferase activity"/>
    <property type="evidence" value="ECO:0007669"/>
    <property type="project" value="UniProtKB-UniRule"/>
</dbReference>
<evidence type="ECO:0000256" key="5">
    <source>
        <dbReference type="ARBA" id="ARBA00022679"/>
    </source>
</evidence>
<dbReference type="Proteomes" id="UP000885722">
    <property type="component" value="Unassembled WGS sequence"/>
</dbReference>
<dbReference type="CDD" id="cd02165">
    <property type="entry name" value="NMNAT"/>
    <property type="match status" value="1"/>
</dbReference>
<evidence type="ECO:0000259" key="12">
    <source>
        <dbReference type="Pfam" id="PF01467"/>
    </source>
</evidence>
<evidence type="ECO:0000256" key="7">
    <source>
        <dbReference type="ARBA" id="ARBA00022741"/>
    </source>
</evidence>
<sequence length="202" mass="23504">MVNFRIFYSIRGYRLVKRSGETALFGGSFDPPHLGHRRIVEKLLEGTRIDRVVLVPAWLNPFKEQSHASALQRLEWCRRVFDLPGAEVSDYEIRQGRPVYTIETWRALKKSYPLRYLVIGSDNLSSITKWKDFETLNREAIWIVATRGGEHPDLSILREAQILPVEVPVSSTEIRQGRGLEYVDPRIREEVIRTYHLSKETL</sequence>
<dbReference type="InterPro" id="IPR005248">
    <property type="entry name" value="NadD/NMNAT"/>
</dbReference>
<dbReference type="GO" id="GO:0005524">
    <property type="term" value="F:ATP binding"/>
    <property type="evidence" value="ECO:0007669"/>
    <property type="project" value="UniProtKB-KW"/>
</dbReference>
<dbReference type="GO" id="GO:0009435">
    <property type="term" value="P:NAD+ biosynthetic process"/>
    <property type="evidence" value="ECO:0007669"/>
    <property type="project" value="UniProtKB-UniRule"/>
</dbReference>
<accession>A0A7V2SI68</accession>
<dbReference type="SUPFAM" id="SSF52374">
    <property type="entry name" value="Nucleotidylyl transferase"/>
    <property type="match status" value="1"/>
</dbReference>
<organism evidence="13">
    <name type="scientific">Nitratifractor salsuginis</name>
    <dbReference type="NCBI Taxonomy" id="269261"/>
    <lineage>
        <taxon>Bacteria</taxon>
        <taxon>Pseudomonadati</taxon>
        <taxon>Campylobacterota</taxon>
        <taxon>Epsilonproteobacteria</taxon>
        <taxon>Campylobacterales</taxon>
        <taxon>Sulfurovaceae</taxon>
        <taxon>Nitratifractor</taxon>
    </lineage>
</organism>
<keyword evidence="8 11" id="KW-0067">ATP-binding</keyword>
<comment type="catalytic activity">
    <reaction evidence="10 11">
        <text>nicotinate beta-D-ribonucleotide + ATP + H(+) = deamido-NAD(+) + diphosphate</text>
        <dbReference type="Rhea" id="RHEA:22860"/>
        <dbReference type="ChEBI" id="CHEBI:15378"/>
        <dbReference type="ChEBI" id="CHEBI:30616"/>
        <dbReference type="ChEBI" id="CHEBI:33019"/>
        <dbReference type="ChEBI" id="CHEBI:57502"/>
        <dbReference type="ChEBI" id="CHEBI:58437"/>
        <dbReference type="EC" id="2.7.7.18"/>
    </reaction>
</comment>
<keyword evidence="4 11" id="KW-0662">Pyridine nucleotide biosynthesis</keyword>
<dbReference type="InterPro" id="IPR004821">
    <property type="entry name" value="Cyt_trans-like"/>
</dbReference>
<comment type="pathway">
    <text evidence="2 11">Cofactor biosynthesis; NAD(+) biosynthesis; deamido-NAD(+) from nicotinate D-ribonucleotide: step 1/1.</text>
</comment>
<dbReference type="AlphaFoldDB" id="A0A7V2SI68"/>
<reference evidence="13" key="1">
    <citation type="journal article" date="2020" name="mSystems">
        <title>Genome- and Community-Level Interaction Insights into Carbon Utilization and Element Cycling Functions of Hydrothermarchaeota in Hydrothermal Sediment.</title>
        <authorList>
            <person name="Zhou Z."/>
            <person name="Liu Y."/>
            <person name="Xu W."/>
            <person name="Pan J."/>
            <person name="Luo Z.H."/>
            <person name="Li M."/>
        </authorList>
    </citation>
    <scope>NUCLEOTIDE SEQUENCE [LARGE SCALE GENOMIC DNA]</scope>
    <source>
        <strain evidence="13">HyVt-513</strain>
    </source>
</reference>
<evidence type="ECO:0000256" key="10">
    <source>
        <dbReference type="ARBA" id="ARBA00048721"/>
    </source>
</evidence>